<dbReference type="Gene3D" id="1.10.443.10">
    <property type="entry name" value="Intergrase catalytic core"/>
    <property type="match status" value="1"/>
</dbReference>
<reference evidence="2" key="1">
    <citation type="journal article" date="2014" name="Int. J. Syst. Evol. Microbiol.">
        <title>Complete genome sequence of Corynebacterium casei LMG S-19264T (=DSM 44701T), isolated from a smear-ripened cheese.</title>
        <authorList>
            <consortium name="US DOE Joint Genome Institute (JGI-PGF)"/>
            <person name="Walter F."/>
            <person name="Albersmeier A."/>
            <person name="Kalinowski J."/>
            <person name="Ruckert C."/>
        </authorList>
    </citation>
    <scope>NUCLEOTIDE SEQUENCE</scope>
    <source>
        <strain evidence="2">VKM Ac-1321</strain>
    </source>
</reference>
<gene>
    <name evidence="2" type="ORF">GCM10017581_007300</name>
</gene>
<keyword evidence="1" id="KW-0233">DNA recombination</keyword>
<organism evidence="2 3">
    <name type="scientific">Dactylosporangium matsuzakiense</name>
    <dbReference type="NCBI Taxonomy" id="53360"/>
    <lineage>
        <taxon>Bacteria</taxon>
        <taxon>Bacillati</taxon>
        <taxon>Actinomycetota</taxon>
        <taxon>Actinomycetes</taxon>
        <taxon>Micromonosporales</taxon>
        <taxon>Micromonosporaceae</taxon>
        <taxon>Dactylosporangium</taxon>
    </lineage>
</organism>
<dbReference type="GO" id="GO:0006310">
    <property type="term" value="P:DNA recombination"/>
    <property type="evidence" value="ECO:0007669"/>
    <property type="project" value="UniProtKB-KW"/>
</dbReference>
<dbReference type="EMBL" id="BSFP01000002">
    <property type="protein sequence ID" value="GLK98989.1"/>
    <property type="molecule type" value="Genomic_DNA"/>
</dbReference>
<dbReference type="InterPro" id="IPR011010">
    <property type="entry name" value="DNA_brk_join_enz"/>
</dbReference>
<dbReference type="InterPro" id="IPR013762">
    <property type="entry name" value="Integrase-like_cat_sf"/>
</dbReference>
<dbReference type="Proteomes" id="UP001143480">
    <property type="component" value="Unassembled WGS sequence"/>
</dbReference>
<evidence type="ECO:0008006" key="4">
    <source>
        <dbReference type="Google" id="ProtNLM"/>
    </source>
</evidence>
<keyword evidence="3" id="KW-1185">Reference proteome</keyword>
<dbReference type="GO" id="GO:0015074">
    <property type="term" value="P:DNA integration"/>
    <property type="evidence" value="ECO:0007669"/>
    <property type="project" value="InterPro"/>
</dbReference>
<protein>
    <recommendedName>
        <fullName evidence="4">Phage integrase family protein</fullName>
    </recommendedName>
</protein>
<accession>A0A9W6NIM4</accession>
<name>A0A9W6NIM4_9ACTN</name>
<comment type="caution">
    <text evidence="2">The sequence shown here is derived from an EMBL/GenBank/DDBJ whole genome shotgun (WGS) entry which is preliminary data.</text>
</comment>
<sequence>MKAMTVQGPSPVRRDPWFRVDVGAAEVTRRSPHFAIPGAIFPAVLAHLKQFAGDEDDALVFTVPNGRPIWRGNFNTLVQWSKAVTAIGKPGLHFHELRHTGNHLATKTGATLRDLMNRMGQDSPRAALIYQHSSREADRAIAESLSEVVELERRQIDREK</sequence>
<evidence type="ECO:0000313" key="2">
    <source>
        <dbReference type="EMBL" id="GLK98989.1"/>
    </source>
</evidence>
<reference evidence="2" key="2">
    <citation type="submission" date="2023-01" db="EMBL/GenBank/DDBJ databases">
        <authorList>
            <person name="Sun Q."/>
            <person name="Evtushenko L."/>
        </authorList>
    </citation>
    <scope>NUCLEOTIDE SEQUENCE</scope>
    <source>
        <strain evidence="2">VKM Ac-1321</strain>
    </source>
</reference>
<dbReference type="AlphaFoldDB" id="A0A9W6NIM4"/>
<evidence type="ECO:0000313" key="3">
    <source>
        <dbReference type="Proteomes" id="UP001143480"/>
    </source>
</evidence>
<evidence type="ECO:0000256" key="1">
    <source>
        <dbReference type="ARBA" id="ARBA00023172"/>
    </source>
</evidence>
<dbReference type="GO" id="GO:0003677">
    <property type="term" value="F:DNA binding"/>
    <property type="evidence" value="ECO:0007669"/>
    <property type="project" value="InterPro"/>
</dbReference>
<proteinExistence type="predicted"/>
<dbReference type="SUPFAM" id="SSF56349">
    <property type="entry name" value="DNA breaking-rejoining enzymes"/>
    <property type="match status" value="1"/>
</dbReference>